<feature type="compositionally biased region" description="Basic and acidic residues" evidence="1">
    <location>
        <begin position="96"/>
        <end position="108"/>
    </location>
</feature>
<evidence type="ECO:0000313" key="2">
    <source>
        <dbReference type="EMBL" id="PPQ85774.1"/>
    </source>
</evidence>
<feature type="compositionally biased region" description="Low complexity" evidence="1">
    <location>
        <begin position="20"/>
        <end position="29"/>
    </location>
</feature>
<dbReference type="STRING" id="231916.A0A409X4Z1"/>
<feature type="non-terminal residue" evidence="2">
    <location>
        <position position="1"/>
    </location>
</feature>
<feature type="compositionally biased region" description="Low complexity" evidence="1">
    <location>
        <begin position="130"/>
        <end position="149"/>
    </location>
</feature>
<dbReference type="AlphaFoldDB" id="A0A409X4Z1"/>
<proteinExistence type="predicted"/>
<dbReference type="EMBL" id="NHYE01004222">
    <property type="protein sequence ID" value="PPQ85774.1"/>
    <property type="molecule type" value="Genomic_DNA"/>
</dbReference>
<accession>A0A409X4Z1</accession>
<dbReference type="InParanoid" id="A0A409X4Z1"/>
<feature type="compositionally biased region" description="Low complexity" evidence="1">
    <location>
        <begin position="1"/>
        <end position="10"/>
    </location>
</feature>
<gene>
    <name evidence="2" type="ORF">CVT26_007438</name>
</gene>
<organism evidence="2 3">
    <name type="scientific">Gymnopilus dilepis</name>
    <dbReference type="NCBI Taxonomy" id="231916"/>
    <lineage>
        <taxon>Eukaryota</taxon>
        <taxon>Fungi</taxon>
        <taxon>Dikarya</taxon>
        <taxon>Basidiomycota</taxon>
        <taxon>Agaricomycotina</taxon>
        <taxon>Agaricomycetes</taxon>
        <taxon>Agaricomycetidae</taxon>
        <taxon>Agaricales</taxon>
        <taxon>Agaricineae</taxon>
        <taxon>Hymenogastraceae</taxon>
        <taxon>Gymnopilus</taxon>
    </lineage>
</organism>
<sequence length="239" mass="25708">EPPSNPAATAARRRTPSPPGLSRSPSPFRASEQPSGLEGVQNQQRSESPARLNVTTERGRAMHMTAPPSYSREPSPAPGHAESVSRSNSTTAVKMVDWRARSRSRDPTPVRGGSVDLPIRRLPSIPPPTSSASSSRPSTPPQGLGQAQPLPQPPVKGQAQAPSTAVPNRLARALPVHRHLHAFQHNIQHLFHFLLHLIHNNKDENMLNFNSNSPVVPPIIRRLAPCVGALAADGPADEE</sequence>
<name>A0A409X4Z1_9AGAR</name>
<reference evidence="2 3" key="1">
    <citation type="journal article" date="2018" name="Evol. Lett.">
        <title>Horizontal gene cluster transfer increased hallucinogenic mushroom diversity.</title>
        <authorList>
            <person name="Reynolds H.T."/>
            <person name="Vijayakumar V."/>
            <person name="Gluck-Thaler E."/>
            <person name="Korotkin H.B."/>
            <person name="Matheny P.B."/>
            <person name="Slot J.C."/>
        </authorList>
    </citation>
    <scope>NUCLEOTIDE SEQUENCE [LARGE SCALE GENOMIC DNA]</scope>
    <source>
        <strain evidence="2 3">SRW20</strain>
    </source>
</reference>
<evidence type="ECO:0000256" key="1">
    <source>
        <dbReference type="SAM" id="MobiDB-lite"/>
    </source>
</evidence>
<dbReference type="Proteomes" id="UP000284706">
    <property type="component" value="Unassembled WGS sequence"/>
</dbReference>
<protein>
    <submittedName>
        <fullName evidence="2">Uncharacterized protein</fullName>
    </submittedName>
</protein>
<feature type="region of interest" description="Disordered" evidence="1">
    <location>
        <begin position="1"/>
        <end position="165"/>
    </location>
</feature>
<keyword evidence="3" id="KW-1185">Reference proteome</keyword>
<comment type="caution">
    <text evidence="2">The sequence shown here is derived from an EMBL/GenBank/DDBJ whole genome shotgun (WGS) entry which is preliminary data.</text>
</comment>
<evidence type="ECO:0000313" key="3">
    <source>
        <dbReference type="Proteomes" id="UP000284706"/>
    </source>
</evidence>